<gene>
    <name evidence="2" type="ORF">DF3PA_80011</name>
</gene>
<dbReference type="PANTHER" id="PTHR38812:SF2">
    <property type="entry name" value="MU-LIKE PROPHAGE FLUMU PROTEIN GP42"/>
    <property type="match status" value="1"/>
</dbReference>
<dbReference type="InterPro" id="IPR053058">
    <property type="entry name" value="Mulikevirus_tape_measure"/>
</dbReference>
<dbReference type="AlphaFoldDB" id="A0A564WHQ4"/>
<dbReference type="Pfam" id="PF20155">
    <property type="entry name" value="TMP_3"/>
    <property type="match status" value="1"/>
</dbReference>
<dbReference type="Proteomes" id="UP000326641">
    <property type="component" value="Unassembled WGS sequence"/>
</dbReference>
<evidence type="ECO:0000313" key="3">
    <source>
        <dbReference type="Proteomes" id="UP000326641"/>
    </source>
</evidence>
<accession>A0A564WHQ4</accession>
<name>A0A564WHQ4_9PROT</name>
<organism evidence="2 3">
    <name type="scientific">Candidatus Defluviicoccus seviourii</name>
    <dbReference type="NCBI Taxonomy" id="2565273"/>
    <lineage>
        <taxon>Bacteria</taxon>
        <taxon>Pseudomonadati</taxon>
        <taxon>Pseudomonadota</taxon>
        <taxon>Alphaproteobacteria</taxon>
        <taxon>Rhodospirillales</taxon>
        <taxon>Rhodospirillaceae</taxon>
        <taxon>Defluviicoccus</taxon>
    </lineage>
</organism>
<dbReference type="EMBL" id="UXAT02000053">
    <property type="protein sequence ID" value="VUX47851.1"/>
    <property type="molecule type" value="Genomic_DNA"/>
</dbReference>
<evidence type="ECO:0000259" key="1">
    <source>
        <dbReference type="Pfam" id="PF20155"/>
    </source>
</evidence>
<keyword evidence="3" id="KW-1185">Reference proteome</keyword>
<feature type="domain" description="Tape measure protein N-terminal" evidence="1">
    <location>
        <begin position="73"/>
        <end position="248"/>
    </location>
</feature>
<sequence length="489" mass="50861">MAQYTVSMVFKAIDQATRPLQRIGAQVGSVAQRVGGAAAGFGRAAIGIGKTAAYLGAAVYSGAGLAVAAAGRTIVRTSAQFEDFAAVLEVVEGSADKARGAFQWLNQVEAETPYDLQQLTDAYVQLRSYGLDPTKGLLRTLGDTAAAMNKPLSQAVEAVADAVTGENERLKEFGIVARKTGDSIVYSYTAGGKQMTKSAKAESRAQIEATLSAIWNEKYGGAMQKRSQTFNGLMSSLGSEWQRFQQMIGDAGVLDMFKQGLSEVLALVARLRETGQLQALADTIGRALVAAGGMARDALSAVWAVIQSIGEALAPLAPRFEAGLAAGRELGQTLLGWMPQARDVGQELARAVEWLGETFQFLQPLAQGVFDLMVGLWQVAGPPLVALFETLAGVVNKLGVVLRPVAEALGGTMSTVGKWLGGQAKGAGGGDPNLAGGAGIDRLGRAGRQEVGGEIVVRLEGAPKGTRVEAVRPKGGIDLGLELGLAMGG</sequence>
<dbReference type="InterPro" id="IPR013491">
    <property type="entry name" value="Tape_meas_N"/>
</dbReference>
<dbReference type="PANTHER" id="PTHR38812">
    <property type="entry name" value="MU-LIKE PROPHAGE FLUMU PROTEIN GP42"/>
    <property type="match status" value="1"/>
</dbReference>
<protein>
    <recommendedName>
        <fullName evidence="1">Tape measure protein N-terminal domain-containing protein</fullName>
    </recommendedName>
</protein>
<comment type="caution">
    <text evidence="2">The sequence shown here is derived from an EMBL/GenBank/DDBJ whole genome shotgun (WGS) entry which is preliminary data.</text>
</comment>
<evidence type="ECO:0000313" key="2">
    <source>
        <dbReference type="EMBL" id="VUX47851.1"/>
    </source>
</evidence>
<reference evidence="2" key="1">
    <citation type="submission" date="2018-11" db="EMBL/GenBank/DDBJ databases">
        <authorList>
            <person name="Onetto C."/>
        </authorList>
    </citation>
    <scope>NUCLEOTIDE SEQUENCE [LARGE SCALE GENOMIC DNA]</scope>
</reference>
<proteinExistence type="predicted"/>